<feature type="repeat" description="WD" evidence="3">
    <location>
        <begin position="526"/>
        <end position="571"/>
    </location>
</feature>
<dbReference type="InterPro" id="IPR015943">
    <property type="entry name" value="WD40/YVTN_repeat-like_dom_sf"/>
</dbReference>
<dbReference type="InterPro" id="IPR036322">
    <property type="entry name" value="WD40_repeat_dom_sf"/>
</dbReference>
<sequence>MTAGVQDRELDGTGSEQTYIIIDALDECVKDRGQLLRLVAQQSLKYQTVKWMVSSRNWPEIEKSLRGVSQKITLRLELNEKSISQAVEAYILSEVEKLDRYSLELKQSVTKYLLKNANSTFLWVALVCKELKDTPEEDAWKMLASFPPGLDQLYRRMLEKIANVRYDSNRCKNILSVLSIVCRPITLDELTTLAETLDDVAKVKKQPDELVKRLEELVGLCGSFLTLREREVSFIHNSAKDFLLEQARDQIFPSGVEDAHRRILFRSLQKMRGTLERDIYKLKAPGFPIKKVQPPNPDPLAGVRYSCEHWVDHVLGAGEKIKLDLQDNGEIDRFLCDKFLYWLEALSLLRSLSRGVASLVKLQDFVQRRVPESGLAFKVRDQCRFIQSYGKTVETCPLQLYTSAPIFTPARAFTRSLFQNERPSWISRLPIVPDAWDSCVLTLKTSDGPVHSVAWSPDGTQLASASDHVIKIWDSTTGQHFSTIKNYTSSNSPVSWSLSSPWLAAKFQYDTILIWDLKTGRRIKTLSGHKDRVTSVAWSPVKATNAGQLASAAWDMTIKIWDIEARQCIGTLQGHENGVLSVAWSSNGAFLASASSDRTIKIWNPTSGQCITTLSGHNNPVRSVAWSRNSAQLVSSSDNGEIKIWDIPKTLSDNSQVSVSAQSTNIAFPMSAPASVNPVQIQGPTIGRRTATLEGHRDRVKFVAWSPDGVYLASVSGKRVKIWDPTTGKYTKTLAVENEWIHSTAWSPDGARLALTSGKRVKIWDSTTGECTKTLAVQNEWIHSIAWSPDGASLRFDTTSFCQMHIDIGTLDLSRSQASMGSKNAPMAHLPPKDARYIGYGPDRSKAWITYQGQRVLWLPPEYRPRVHAISGRTMALCCSSGRVVFIGFSTDHVPKRYIRGKDEKTRELSRKRTMRKRKMMRRWG</sequence>
<evidence type="ECO:0000313" key="6">
    <source>
        <dbReference type="Proteomes" id="UP001600064"/>
    </source>
</evidence>
<organism evidence="5 6">
    <name type="scientific">Remersonia thermophila</name>
    <dbReference type="NCBI Taxonomy" id="72144"/>
    <lineage>
        <taxon>Eukaryota</taxon>
        <taxon>Fungi</taxon>
        <taxon>Dikarya</taxon>
        <taxon>Ascomycota</taxon>
        <taxon>Pezizomycotina</taxon>
        <taxon>Sordariomycetes</taxon>
        <taxon>Sordariomycetidae</taxon>
        <taxon>Sordariales</taxon>
        <taxon>Sordariales incertae sedis</taxon>
        <taxon>Remersonia</taxon>
    </lineage>
</organism>
<feature type="domain" description="Nephrocystin 3-like N-terminal" evidence="4">
    <location>
        <begin position="13"/>
        <end position="56"/>
    </location>
</feature>
<feature type="repeat" description="WD" evidence="3">
    <location>
        <begin position="572"/>
        <end position="613"/>
    </location>
</feature>
<name>A0ABR4DJL6_9PEZI</name>
<dbReference type="GeneID" id="98123611"/>
<dbReference type="InterPro" id="IPR001680">
    <property type="entry name" value="WD40_rpt"/>
</dbReference>
<reference evidence="5 6" key="1">
    <citation type="journal article" date="2024" name="Commun. Biol.">
        <title>Comparative genomic analysis of thermophilic fungi reveals convergent evolutionary adaptations and gene losses.</title>
        <authorList>
            <person name="Steindorff A.S."/>
            <person name="Aguilar-Pontes M.V."/>
            <person name="Robinson A.J."/>
            <person name="Andreopoulos B."/>
            <person name="LaButti K."/>
            <person name="Kuo A."/>
            <person name="Mondo S."/>
            <person name="Riley R."/>
            <person name="Otillar R."/>
            <person name="Haridas S."/>
            <person name="Lipzen A."/>
            <person name="Grimwood J."/>
            <person name="Schmutz J."/>
            <person name="Clum A."/>
            <person name="Reid I.D."/>
            <person name="Moisan M.C."/>
            <person name="Butler G."/>
            <person name="Nguyen T.T.M."/>
            <person name="Dewar K."/>
            <person name="Conant G."/>
            <person name="Drula E."/>
            <person name="Henrissat B."/>
            <person name="Hansel C."/>
            <person name="Singer S."/>
            <person name="Hutchinson M.I."/>
            <person name="de Vries R.P."/>
            <person name="Natvig D.O."/>
            <person name="Powell A.J."/>
            <person name="Tsang A."/>
            <person name="Grigoriev I.V."/>
        </authorList>
    </citation>
    <scope>NUCLEOTIDE SEQUENCE [LARGE SCALE GENOMIC DNA]</scope>
    <source>
        <strain evidence="5 6">ATCC 22073</strain>
    </source>
</reference>
<dbReference type="Pfam" id="PF24883">
    <property type="entry name" value="NPHP3_N"/>
    <property type="match status" value="1"/>
</dbReference>
<dbReference type="PROSITE" id="PS50082">
    <property type="entry name" value="WD_REPEATS_2"/>
    <property type="match status" value="5"/>
</dbReference>
<evidence type="ECO:0000256" key="2">
    <source>
        <dbReference type="ARBA" id="ARBA00022737"/>
    </source>
</evidence>
<dbReference type="PRINTS" id="PR00320">
    <property type="entry name" value="GPROTEINBRPT"/>
</dbReference>
<feature type="repeat" description="WD" evidence="3">
    <location>
        <begin position="443"/>
        <end position="483"/>
    </location>
</feature>
<proteinExistence type="predicted"/>
<dbReference type="Pfam" id="PF00400">
    <property type="entry name" value="WD40"/>
    <property type="match status" value="6"/>
</dbReference>
<accession>A0ABR4DJL6</accession>
<dbReference type="Gene3D" id="2.130.10.10">
    <property type="entry name" value="YVTN repeat-like/Quinoprotein amine dehydrogenase"/>
    <property type="match status" value="3"/>
</dbReference>
<evidence type="ECO:0000259" key="4">
    <source>
        <dbReference type="Pfam" id="PF24883"/>
    </source>
</evidence>
<dbReference type="PANTHER" id="PTHR19848">
    <property type="entry name" value="WD40 REPEAT PROTEIN"/>
    <property type="match status" value="1"/>
</dbReference>
<dbReference type="PANTHER" id="PTHR19848:SF8">
    <property type="entry name" value="F-BOX AND WD REPEAT DOMAIN CONTAINING 7"/>
    <property type="match status" value="1"/>
</dbReference>
<dbReference type="InterPro" id="IPR056884">
    <property type="entry name" value="NPHP3-like_N"/>
</dbReference>
<feature type="repeat" description="WD" evidence="3">
    <location>
        <begin position="614"/>
        <end position="647"/>
    </location>
</feature>
<dbReference type="Proteomes" id="UP001600064">
    <property type="component" value="Unassembled WGS sequence"/>
</dbReference>
<dbReference type="EMBL" id="JAZGUE010000002">
    <property type="protein sequence ID" value="KAL2270487.1"/>
    <property type="molecule type" value="Genomic_DNA"/>
</dbReference>
<dbReference type="PROSITE" id="PS50294">
    <property type="entry name" value="WD_REPEATS_REGION"/>
    <property type="match status" value="3"/>
</dbReference>
<dbReference type="SUPFAM" id="SSF50978">
    <property type="entry name" value="WD40 repeat-like"/>
    <property type="match status" value="1"/>
</dbReference>
<evidence type="ECO:0000313" key="5">
    <source>
        <dbReference type="EMBL" id="KAL2270487.1"/>
    </source>
</evidence>
<evidence type="ECO:0000256" key="1">
    <source>
        <dbReference type="ARBA" id="ARBA00022574"/>
    </source>
</evidence>
<comment type="caution">
    <text evidence="5">The sequence shown here is derived from an EMBL/GenBank/DDBJ whole genome shotgun (WGS) entry which is preliminary data.</text>
</comment>
<gene>
    <name evidence="5" type="ORF">VTJ83DRAFT_2671</name>
</gene>
<dbReference type="RefSeq" id="XP_070869211.1">
    <property type="nucleotide sequence ID" value="XM_071008967.1"/>
</dbReference>
<dbReference type="PROSITE" id="PS00678">
    <property type="entry name" value="WD_REPEATS_1"/>
    <property type="match status" value="2"/>
</dbReference>
<protein>
    <recommendedName>
        <fullName evidence="4">Nephrocystin 3-like N-terminal domain-containing protein</fullName>
    </recommendedName>
</protein>
<dbReference type="InterPro" id="IPR020472">
    <property type="entry name" value="WD40_PAC1"/>
</dbReference>
<keyword evidence="1 3" id="KW-0853">WD repeat</keyword>
<feature type="repeat" description="WD" evidence="3">
    <location>
        <begin position="693"/>
        <end position="733"/>
    </location>
</feature>
<dbReference type="SMART" id="SM00320">
    <property type="entry name" value="WD40"/>
    <property type="match status" value="8"/>
</dbReference>
<dbReference type="CDD" id="cd00200">
    <property type="entry name" value="WD40"/>
    <property type="match status" value="1"/>
</dbReference>
<keyword evidence="6" id="KW-1185">Reference proteome</keyword>
<keyword evidence="2" id="KW-0677">Repeat</keyword>
<dbReference type="InterPro" id="IPR019775">
    <property type="entry name" value="WD40_repeat_CS"/>
</dbReference>
<dbReference type="SUPFAM" id="SSF82171">
    <property type="entry name" value="DPP6 N-terminal domain-like"/>
    <property type="match status" value="1"/>
</dbReference>
<evidence type="ECO:0000256" key="3">
    <source>
        <dbReference type="PROSITE-ProRule" id="PRU00221"/>
    </source>
</evidence>